<dbReference type="EMBL" id="CADIKK010000014">
    <property type="protein sequence ID" value="CAB3791299.1"/>
    <property type="molecule type" value="Genomic_DNA"/>
</dbReference>
<dbReference type="Proteomes" id="UP000494365">
    <property type="component" value="Unassembled WGS sequence"/>
</dbReference>
<evidence type="ECO:0000313" key="2">
    <source>
        <dbReference type="Proteomes" id="UP000494365"/>
    </source>
</evidence>
<organism evidence="1 2">
    <name type="scientific">Paraburkholderia ultramafica</name>
    <dbReference type="NCBI Taxonomy" id="1544867"/>
    <lineage>
        <taxon>Bacteria</taxon>
        <taxon>Pseudomonadati</taxon>
        <taxon>Pseudomonadota</taxon>
        <taxon>Betaproteobacteria</taxon>
        <taxon>Burkholderiales</taxon>
        <taxon>Burkholderiaceae</taxon>
        <taxon>Paraburkholderia</taxon>
    </lineage>
</organism>
<reference evidence="1 2" key="1">
    <citation type="submission" date="2020-04" db="EMBL/GenBank/DDBJ databases">
        <authorList>
            <person name="De Canck E."/>
        </authorList>
    </citation>
    <scope>NUCLEOTIDE SEQUENCE [LARGE SCALE GENOMIC DNA]</scope>
    <source>
        <strain evidence="1 2">LMG 28614</strain>
    </source>
</reference>
<dbReference type="AlphaFoldDB" id="A0A6S7BK74"/>
<evidence type="ECO:0000313" key="1">
    <source>
        <dbReference type="EMBL" id="CAB3791299.1"/>
    </source>
</evidence>
<name>A0A6S7BK74_9BURK</name>
<proteinExistence type="predicted"/>
<gene>
    <name evidence="1" type="ORF">LMG28614_03280</name>
</gene>
<keyword evidence="2" id="KW-1185">Reference proteome</keyword>
<accession>A0A6S7BK74</accession>
<protein>
    <submittedName>
        <fullName evidence="1">Uncharacterized protein</fullName>
    </submittedName>
</protein>
<sequence length="128" mass="14096">MLQLIIARVESRAALLILHPSATDFFIYAGLLIEQQLTFQIGPSNTEVIHEIVQYALRSAAVAFTANGAIDVPGQALLEVERLVAHTSVLTHGAICPPANWPLIRPAAHGTAYRRPRVQRESIFVNQY</sequence>